<evidence type="ECO:0000256" key="2">
    <source>
        <dbReference type="ARBA" id="ARBA00023015"/>
    </source>
</evidence>
<keyword evidence="3 6" id="KW-0238">DNA-binding</keyword>
<dbReference type="Gene3D" id="1.10.10.10">
    <property type="entry name" value="Winged helix-like DNA-binding domain superfamily/Winged helix DNA-binding domain"/>
    <property type="match status" value="2"/>
</dbReference>
<reference evidence="6 7" key="1">
    <citation type="submission" date="2020-03" db="EMBL/GenBank/DDBJ databases">
        <title>Genomic Encyclopedia of Type Strains, Phase III (KMG-III): the genomes of soil and plant-associated and newly described type strains.</title>
        <authorList>
            <person name="Whitman W."/>
        </authorList>
    </citation>
    <scope>NUCLEOTIDE SEQUENCE [LARGE SCALE GENOMIC DNA]</scope>
    <source>
        <strain evidence="6 7">CECT 8804</strain>
    </source>
</reference>
<feature type="domain" description="HTH lysR-type" evidence="5">
    <location>
        <begin position="103"/>
        <end position="160"/>
    </location>
</feature>
<keyword evidence="4" id="KW-0804">Transcription</keyword>
<dbReference type="Pfam" id="PF00126">
    <property type="entry name" value="HTH_1"/>
    <property type="match status" value="2"/>
</dbReference>
<accession>A0ABX0TUL6</accession>
<protein>
    <submittedName>
        <fullName evidence="6">DNA-binding transcriptional LysR family regulator</fullName>
    </submittedName>
</protein>
<organism evidence="6 7">
    <name type="scientific">Sphingomonas vulcanisoli</name>
    <dbReference type="NCBI Taxonomy" id="1658060"/>
    <lineage>
        <taxon>Bacteria</taxon>
        <taxon>Pseudomonadati</taxon>
        <taxon>Pseudomonadota</taxon>
        <taxon>Alphaproteobacteria</taxon>
        <taxon>Sphingomonadales</taxon>
        <taxon>Sphingomonadaceae</taxon>
        <taxon>Sphingomonas</taxon>
    </lineage>
</organism>
<evidence type="ECO:0000259" key="5">
    <source>
        <dbReference type="PROSITE" id="PS50931"/>
    </source>
</evidence>
<evidence type="ECO:0000256" key="3">
    <source>
        <dbReference type="ARBA" id="ARBA00023125"/>
    </source>
</evidence>
<dbReference type="Gene3D" id="3.40.190.10">
    <property type="entry name" value="Periplasmic binding protein-like II"/>
    <property type="match status" value="2"/>
</dbReference>
<dbReference type="EMBL" id="JAAOZC010000009">
    <property type="protein sequence ID" value="NIJ09208.1"/>
    <property type="molecule type" value="Genomic_DNA"/>
</dbReference>
<evidence type="ECO:0000313" key="7">
    <source>
        <dbReference type="Proteomes" id="UP000727456"/>
    </source>
</evidence>
<keyword evidence="2" id="KW-0805">Transcription regulation</keyword>
<dbReference type="Proteomes" id="UP000727456">
    <property type="component" value="Unassembled WGS sequence"/>
</dbReference>
<comment type="caution">
    <text evidence="6">The sequence shown here is derived from an EMBL/GenBank/DDBJ whole genome shotgun (WGS) entry which is preliminary data.</text>
</comment>
<feature type="domain" description="HTH lysR-type" evidence="5">
    <location>
        <begin position="7"/>
        <end position="64"/>
    </location>
</feature>
<gene>
    <name evidence="6" type="ORF">FHS31_002840</name>
</gene>
<sequence>MITPFALNLRHLRALAAIVAHRNVSAAAEAVSLSQPALTQGLAKLERQLGIPLFLRRTDGVHATPAGLVMAERATAALDHLAKAVRAMGRGGARGFARADLLMTGTQLHAFLSLADAGSFAAASARTGITQPALHRAVRDLEQLCGIALDERTGRGLTITAAGRRLARGIRLAAAEIAAAISEVSPDPGVGTRIAIGAMPLSRALLLPAAIAALMRNEPRVTIDVREGSWRELVEPLRDGAIDLMVGALRDPPPSGLVQEPLFVDRLIVVGRAGHPLLGGPPPTLDDYRRYGWVIGQPDTPLRRHWQRLFEGGPTPAAPLECGSVMVIRGVLGQSDLLTLLSADQVAVEIANGMLALIGALPVHGERTIGLTTREGWRPTAVQTRFLGLLRAAVEDRRLQEIE</sequence>
<dbReference type="PRINTS" id="PR00039">
    <property type="entry name" value="HTHLYSR"/>
</dbReference>
<dbReference type="InterPro" id="IPR005119">
    <property type="entry name" value="LysR_subst-bd"/>
</dbReference>
<name>A0ABX0TUL6_9SPHN</name>
<dbReference type="InterPro" id="IPR036390">
    <property type="entry name" value="WH_DNA-bd_sf"/>
</dbReference>
<comment type="similarity">
    <text evidence="1">Belongs to the LysR transcriptional regulatory family.</text>
</comment>
<dbReference type="GO" id="GO:0003677">
    <property type="term" value="F:DNA binding"/>
    <property type="evidence" value="ECO:0007669"/>
    <property type="project" value="UniProtKB-KW"/>
</dbReference>
<dbReference type="PROSITE" id="PS50931">
    <property type="entry name" value="HTH_LYSR"/>
    <property type="match status" value="2"/>
</dbReference>
<evidence type="ECO:0000256" key="4">
    <source>
        <dbReference type="ARBA" id="ARBA00023163"/>
    </source>
</evidence>
<dbReference type="PANTHER" id="PTHR30126:SF98">
    <property type="entry name" value="HTH-TYPE TRANSCRIPTIONAL ACTIVATOR BAUR"/>
    <property type="match status" value="1"/>
</dbReference>
<dbReference type="InterPro" id="IPR036388">
    <property type="entry name" value="WH-like_DNA-bd_sf"/>
</dbReference>
<proteinExistence type="inferred from homology"/>
<evidence type="ECO:0000256" key="1">
    <source>
        <dbReference type="ARBA" id="ARBA00009437"/>
    </source>
</evidence>
<dbReference type="RefSeq" id="WP_167074610.1">
    <property type="nucleotide sequence ID" value="NZ_JAAOZC010000009.1"/>
</dbReference>
<dbReference type="Pfam" id="PF03466">
    <property type="entry name" value="LysR_substrate"/>
    <property type="match status" value="1"/>
</dbReference>
<dbReference type="SUPFAM" id="SSF46785">
    <property type="entry name" value="Winged helix' DNA-binding domain"/>
    <property type="match status" value="2"/>
</dbReference>
<dbReference type="SUPFAM" id="SSF53850">
    <property type="entry name" value="Periplasmic binding protein-like II"/>
    <property type="match status" value="1"/>
</dbReference>
<dbReference type="PANTHER" id="PTHR30126">
    <property type="entry name" value="HTH-TYPE TRANSCRIPTIONAL REGULATOR"/>
    <property type="match status" value="1"/>
</dbReference>
<evidence type="ECO:0000313" key="6">
    <source>
        <dbReference type="EMBL" id="NIJ09208.1"/>
    </source>
</evidence>
<keyword evidence="7" id="KW-1185">Reference proteome</keyword>
<dbReference type="InterPro" id="IPR000847">
    <property type="entry name" value="LysR_HTH_N"/>
</dbReference>